<keyword evidence="7" id="KW-1185">Reference proteome</keyword>
<dbReference type="Pfam" id="PF13417">
    <property type="entry name" value="GST_N_3"/>
    <property type="match status" value="1"/>
</dbReference>
<dbReference type="EMBL" id="CAHIKZ030002152">
    <property type="protein sequence ID" value="CAE1282024.1"/>
    <property type="molecule type" value="Genomic_DNA"/>
</dbReference>
<dbReference type="Pfam" id="PF13410">
    <property type="entry name" value="GST_C_2"/>
    <property type="match status" value="1"/>
</dbReference>
<dbReference type="InterPro" id="IPR005442">
    <property type="entry name" value="GST_omega"/>
</dbReference>
<dbReference type="PANTHER" id="PTHR43968:SF6">
    <property type="entry name" value="GLUTATHIONE S-TRANSFERASE OMEGA"/>
    <property type="match status" value="1"/>
</dbReference>
<dbReference type="SUPFAM" id="SSF47616">
    <property type="entry name" value="GST C-terminal domain-like"/>
    <property type="match status" value="1"/>
</dbReference>
<comment type="similarity">
    <text evidence="1 3">Belongs to the GST superfamily. Omega family.</text>
</comment>
<feature type="domain" description="GST C-terminal" evidence="5">
    <location>
        <begin position="147"/>
        <end position="274"/>
    </location>
</feature>
<dbReference type="GO" id="GO:0050610">
    <property type="term" value="F:methylarsonate reductase activity"/>
    <property type="evidence" value="ECO:0007669"/>
    <property type="project" value="UniProtKB-UniRule"/>
</dbReference>
<comment type="catalytic activity">
    <reaction evidence="3">
        <text>RX + glutathione = an S-substituted glutathione + a halide anion + H(+)</text>
        <dbReference type="Rhea" id="RHEA:16437"/>
        <dbReference type="ChEBI" id="CHEBI:15378"/>
        <dbReference type="ChEBI" id="CHEBI:16042"/>
        <dbReference type="ChEBI" id="CHEBI:17792"/>
        <dbReference type="ChEBI" id="CHEBI:57925"/>
        <dbReference type="ChEBI" id="CHEBI:90779"/>
        <dbReference type="EC" id="2.5.1.18"/>
    </reaction>
</comment>
<dbReference type="GO" id="GO:0005737">
    <property type="term" value="C:cytoplasm"/>
    <property type="evidence" value="ECO:0007669"/>
    <property type="project" value="InterPro"/>
</dbReference>
<evidence type="ECO:0000313" key="6">
    <source>
        <dbReference type="EMBL" id="CAE1282024.1"/>
    </source>
</evidence>
<dbReference type="Gene3D" id="1.20.1050.10">
    <property type="match status" value="1"/>
</dbReference>
<evidence type="ECO:0000256" key="2">
    <source>
        <dbReference type="ARBA" id="ARBA00023002"/>
    </source>
</evidence>
<evidence type="ECO:0000256" key="1">
    <source>
        <dbReference type="ARBA" id="ARBA00011067"/>
    </source>
</evidence>
<comment type="catalytic activity">
    <reaction evidence="3">
        <text>L-dehydroascorbate + 2 glutathione = glutathione disulfide + L-ascorbate</text>
        <dbReference type="Rhea" id="RHEA:24424"/>
        <dbReference type="ChEBI" id="CHEBI:38290"/>
        <dbReference type="ChEBI" id="CHEBI:57925"/>
        <dbReference type="ChEBI" id="CHEBI:58297"/>
        <dbReference type="ChEBI" id="CHEBI:58539"/>
        <dbReference type="EC" id="1.8.5.1"/>
    </reaction>
</comment>
<accession>A0A812CTV7</accession>
<dbReference type="InterPro" id="IPR004045">
    <property type="entry name" value="Glutathione_S-Trfase_N"/>
</dbReference>
<dbReference type="PANTHER" id="PTHR43968">
    <property type="match status" value="1"/>
</dbReference>
<dbReference type="GO" id="GO:0004364">
    <property type="term" value="F:glutathione transferase activity"/>
    <property type="evidence" value="ECO:0007669"/>
    <property type="project" value="UniProtKB-UniRule"/>
</dbReference>
<dbReference type="FunFam" id="3.40.30.10:FF:000123">
    <property type="entry name" value="Glutathione transferase o1"/>
    <property type="match status" value="1"/>
</dbReference>
<dbReference type="InterPro" id="IPR050983">
    <property type="entry name" value="GST_Omega/HSP26"/>
</dbReference>
<dbReference type="OrthoDB" id="4951845at2759"/>
<dbReference type="Gene3D" id="3.40.30.10">
    <property type="entry name" value="Glutaredoxin"/>
    <property type="match status" value="1"/>
</dbReference>
<dbReference type="SUPFAM" id="SSF52833">
    <property type="entry name" value="Thioredoxin-like"/>
    <property type="match status" value="1"/>
</dbReference>
<protein>
    <recommendedName>
        <fullName evidence="3">Glutathione S-transferase omega</fullName>
        <shortName evidence="3">GSTO</shortName>
        <ecNumber evidence="3">1.20.4.2</ecNumber>
        <ecNumber evidence="3">1.8.5.1</ecNumber>
        <ecNumber evidence="3">2.5.1.18</ecNumber>
    </recommendedName>
    <alternativeName>
        <fullName evidence="3">Glutathione-dependent dehydroascorbate reductase</fullName>
    </alternativeName>
    <alternativeName>
        <fullName evidence="3">Monomethylarsonic acid reductase</fullName>
    </alternativeName>
</protein>
<evidence type="ECO:0000259" key="4">
    <source>
        <dbReference type="PROSITE" id="PS50404"/>
    </source>
</evidence>
<comment type="catalytic activity">
    <reaction evidence="3">
        <text>methylarsonate + 2 glutathione + H(+) = methylarsonous acid + glutathione disulfide + H2O</text>
        <dbReference type="Rhea" id="RHEA:15969"/>
        <dbReference type="ChEBI" id="CHEBI:15377"/>
        <dbReference type="ChEBI" id="CHEBI:15378"/>
        <dbReference type="ChEBI" id="CHEBI:17826"/>
        <dbReference type="ChEBI" id="CHEBI:33409"/>
        <dbReference type="ChEBI" id="CHEBI:57925"/>
        <dbReference type="ChEBI" id="CHEBI:58297"/>
        <dbReference type="EC" id="1.20.4.2"/>
    </reaction>
</comment>
<dbReference type="PRINTS" id="PR01625">
    <property type="entry name" value="GSTRNSFRASEO"/>
</dbReference>
<dbReference type="SFLD" id="SFLDS00019">
    <property type="entry name" value="Glutathione_Transferase_(cytos"/>
    <property type="match status" value="1"/>
</dbReference>
<dbReference type="InterPro" id="IPR036282">
    <property type="entry name" value="Glutathione-S-Trfase_C_sf"/>
</dbReference>
<dbReference type="PROSITE" id="PS50405">
    <property type="entry name" value="GST_CTER"/>
    <property type="match status" value="1"/>
</dbReference>
<dbReference type="InterPro" id="IPR040079">
    <property type="entry name" value="Glutathione_S-Trfase"/>
</dbReference>
<feature type="domain" description="GST N-terminal" evidence="4">
    <location>
        <begin position="62"/>
        <end position="142"/>
    </location>
</feature>
<dbReference type="Proteomes" id="UP000597762">
    <property type="component" value="Unassembled WGS sequence"/>
</dbReference>
<name>A0A812CTV7_ACAPH</name>
<dbReference type="EC" id="2.5.1.18" evidence="3"/>
<organism evidence="6 7">
    <name type="scientific">Acanthosepion pharaonis</name>
    <name type="common">Pharaoh cuttlefish</name>
    <name type="synonym">Sepia pharaonis</name>
    <dbReference type="NCBI Taxonomy" id="158019"/>
    <lineage>
        <taxon>Eukaryota</taxon>
        <taxon>Metazoa</taxon>
        <taxon>Spiralia</taxon>
        <taxon>Lophotrochozoa</taxon>
        <taxon>Mollusca</taxon>
        <taxon>Cephalopoda</taxon>
        <taxon>Coleoidea</taxon>
        <taxon>Decapodiformes</taxon>
        <taxon>Sepiida</taxon>
        <taxon>Sepiina</taxon>
        <taxon>Sepiidae</taxon>
        <taxon>Acanthosepion</taxon>
    </lineage>
</organism>
<proteinExistence type="inferred from homology"/>
<keyword evidence="3" id="KW-0808">Transferase</keyword>
<dbReference type="FunFam" id="1.20.1050.10:FF:000009">
    <property type="entry name" value="Glutathione S-transferase omega-1"/>
    <property type="match status" value="1"/>
</dbReference>
<dbReference type="EC" id="1.8.5.1" evidence="3"/>
<dbReference type="SFLD" id="SFLDG00358">
    <property type="entry name" value="Main_(cytGST)"/>
    <property type="match status" value="1"/>
</dbReference>
<keyword evidence="2 3" id="KW-0560">Oxidoreductase</keyword>
<dbReference type="InterPro" id="IPR036249">
    <property type="entry name" value="Thioredoxin-like_sf"/>
</dbReference>
<sequence>MRWSSRSRALRKLFGNYADQSSEFFSDLLIILQECVFAAYLAFSLREKMSLKTNDEPLSDGMELRLYNSNICPYAQRPRLVLAAKGIPYELSEIDLTVPRPDWYLKNLNPNGTVPSMLHNGHNIYESLVCCDYIEEVYPEPTLYHPDPLKRAFERIYIQTWASKGIPAFYKLYKEHPITDEGKENLLNGIGKMDSLLKEAKSDYFSGTNKPGMADYMIWPWFERISFMKDLVGLNISESNYPSITSWISRLLKDKVAQEANTNKDIFTAGFKKFHPGD</sequence>
<dbReference type="EC" id="1.20.4.2" evidence="3"/>
<gene>
    <name evidence="6" type="ORF">SPHA_43185</name>
</gene>
<comment type="caution">
    <text evidence="6">The sequence shown here is derived from an EMBL/GenBank/DDBJ whole genome shotgun (WGS) entry which is preliminary data.</text>
</comment>
<dbReference type="GO" id="GO:0045174">
    <property type="term" value="F:glutathione dehydrogenase (ascorbate) activity"/>
    <property type="evidence" value="ECO:0007669"/>
    <property type="project" value="UniProtKB-UniRule"/>
</dbReference>
<evidence type="ECO:0000313" key="7">
    <source>
        <dbReference type="Proteomes" id="UP000597762"/>
    </source>
</evidence>
<dbReference type="GO" id="GO:0006749">
    <property type="term" value="P:glutathione metabolic process"/>
    <property type="evidence" value="ECO:0007669"/>
    <property type="project" value="UniProtKB-UniRule"/>
</dbReference>
<evidence type="ECO:0000256" key="3">
    <source>
        <dbReference type="RuleBase" id="RU368071"/>
    </source>
</evidence>
<dbReference type="AlphaFoldDB" id="A0A812CTV7"/>
<dbReference type="PROSITE" id="PS50404">
    <property type="entry name" value="GST_NTER"/>
    <property type="match status" value="1"/>
</dbReference>
<comment type="function">
    <text evidence="3">Exhibits glutathione-dependent thiol transferase activity. Has high dehydroascorbate reductase activity and may contribute to the recycling of ascorbic acid. Participates in the biotransformation of inorganic arsenic and reduces monomethylarsonic acid (MMA).</text>
</comment>
<dbReference type="InterPro" id="IPR010987">
    <property type="entry name" value="Glutathione-S-Trfase_C-like"/>
</dbReference>
<reference evidence="6" key="1">
    <citation type="submission" date="2021-01" db="EMBL/GenBank/DDBJ databases">
        <authorList>
            <person name="Li R."/>
            <person name="Bekaert M."/>
        </authorList>
    </citation>
    <scope>NUCLEOTIDE SEQUENCE</scope>
    <source>
        <strain evidence="6">Farmed</strain>
    </source>
</reference>
<evidence type="ECO:0000259" key="5">
    <source>
        <dbReference type="PROSITE" id="PS50405"/>
    </source>
</evidence>